<accession>A0A8H6RG68</accession>
<sequence>MSRTSHKPADNKAPLEARINARFAAVKDSIDGIGEAYNQVAEGCTEIAERLEKLEHANEDIRTRLFETRSEVKQVNGVKQKVDSIEFDIKTLINGRLNEHDKAIKDLQSQGSKDVDEVLQSVLLRLQKLEKAPSREKSQSTTASLSTTALAQALLDRLKNGEALENERLAQSLHQTEAAREARARKRKRTSSKSDVPAEDDEGDARSAGTKRSRPLSLRPEADEDVAIDEAFGEGEHRRRSGRAPKPAQLAAGTVSWAEARVLKKQRLGRT</sequence>
<reference evidence="3" key="1">
    <citation type="submission" date="2020-04" db="EMBL/GenBank/DDBJ databases">
        <title>Draft genome resource of the tomato pathogen Pseudocercospora fuligena.</title>
        <authorList>
            <person name="Zaccaron A."/>
        </authorList>
    </citation>
    <scope>NUCLEOTIDE SEQUENCE</scope>
    <source>
        <strain evidence="3">PF001</strain>
    </source>
</reference>
<gene>
    <name evidence="3" type="ORF">HII31_07288</name>
</gene>
<dbReference type="OrthoDB" id="3649432at2759"/>
<dbReference type="AlphaFoldDB" id="A0A8H6RG68"/>
<feature type="non-terminal residue" evidence="3">
    <location>
        <position position="1"/>
    </location>
</feature>
<feature type="compositionally biased region" description="Acidic residues" evidence="2">
    <location>
        <begin position="222"/>
        <end position="233"/>
    </location>
</feature>
<comment type="caution">
    <text evidence="3">The sequence shown here is derived from an EMBL/GenBank/DDBJ whole genome shotgun (WGS) entry which is preliminary data.</text>
</comment>
<name>A0A8H6RG68_9PEZI</name>
<organism evidence="3 4">
    <name type="scientific">Pseudocercospora fuligena</name>
    <dbReference type="NCBI Taxonomy" id="685502"/>
    <lineage>
        <taxon>Eukaryota</taxon>
        <taxon>Fungi</taxon>
        <taxon>Dikarya</taxon>
        <taxon>Ascomycota</taxon>
        <taxon>Pezizomycotina</taxon>
        <taxon>Dothideomycetes</taxon>
        <taxon>Dothideomycetidae</taxon>
        <taxon>Mycosphaerellales</taxon>
        <taxon>Mycosphaerellaceae</taxon>
        <taxon>Pseudocercospora</taxon>
    </lineage>
</organism>
<feature type="region of interest" description="Disordered" evidence="2">
    <location>
        <begin position="168"/>
        <end position="256"/>
    </location>
</feature>
<proteinExistence type="predicted"/>
<evidence type="ECO:0000256" key="2">
    <source>
        <dbReference type="SAM" id="MobiDB-lite"/>
    </source>
</evidence>
<keyword evidence="1" id="KW-0175">Coiled coil</keyword>
<evidence type="ECO:0000313" key="4">
    <source>
        <dbReference type="Proteomes" id="UP000660729"/>
    </source>
</evidence>
<protein>
    <submittedName>
        <fullName evidence="3">Uncharacterized protein</fullName>
    </submittedName>
</protein>
<feature type="coiled-coil region" evidence="1">
    <location>
        <begin position="44"/>
        <end position="71"/>
    </location>
</feature>
<dbReference type="EMBL" id="JABCIY010000158">
    <property type="protein sequence ID" value="KAF7191265.1"/>
    <property type="molecule type" value="Genomic_DNA"/>
</dbReference>
<keyword evidence="4" id="KW-1185">Reference proteome</keyword>
<dbReference type="Proteomes" id="UP000660729">
    <property type="component" value="Unassembled WGS sequence"/>
</dbReference>
<evidence type="ECO:0000313" key="3">
    <source>
        <dbReference type="EMBL" id="KAF7191265.1"/>
    </source>
</evidence>
<evidence type="ECO:0000256" key="1">
    <source>
        <dbReference type="SAM" id="Coils"/>
    </source>
</evidence>